<evidence type="ECO:0000256" key="3">
    <source>
        <dbReference type="ARBA" id="ARBA00022485"/>
    </source>
</evidence>
<dbReference type="InterPro" id="IPR027492">
    <property type="entry name" value="RNA_MTrfase_RlmN"/>
</dbReference>
<comment type="similarity">
    <text evidence="2 14">Belongs to the radical SAM superfamily. RlmN family.</text>
</comment>
<evidence type="ECO:0000256" key="4">
    <source>
        <dbReference type="ARBA" id="ARBA00022490"/>
    </source>
</evidence>
<evidence type="ECO:0000313" key="17">
    <source>
        <dbReference type="Proteomes" id="UP000826014"/>
    </source>
</evidence>
<dbReference type="PIRSF" id="PIRSF006004">
    <property type="entry name" value="CHP00048"/>
    <property type="match status" value="1"/>
</dbReference>
<dbReference type="PANTHER" id="PTHR30544:SF5">
    <property type="entry name" value="RADICAL SAM CORE DOMAIN-CONTAINING PROTEIN"/>
    <property type="match status" value="1"/>
</dbReference>
<feature type="binding site" evidence="14">
    <location>
        <begin position="163"/>
        <end position="164"/>
    </location>
    <ligand>
        <name>S-adenosyl-L-methionine</name>
        <dbReference type="ChEBI" id="CHEBI:59789"/>
    </ligand>
</feature>
<evidence type="ECO:0000256" key="2">
    <source>
        <dbReference type="ARBA" id="ARBA00007544"/>
    </source>
</evidence>
<evidence type="ECO:0000256" key="11">
    <source>
        <dbReference type="ARBA" id="ARBA00023004"/>
    </source>
</evidence>
<keyword evidence="3 14" id="KW-0004">4Fe-4S</keyword>
<keyword evidence="8 14" id="KW-0949">S-adenosyl-L-methionine</keyword>
<evidence type="ECO:0000256" key="10">
    <source>
        <dbReference type="ARBA" id="ARBA00022723"/>
    </source>
</evidence>
<reference evidence="16 17" key="1">
    <citation type="journal article" date="2022" name="bioRxiv">
        <title>Ecology and evolution of chlamydial symbionts of arthropods.</title>
        <authorList>
            <person name="Halter T."/>
            <person name="Koestlbacher S."/>
            <person name="Collingro A."/>
            <person name="Sixt B.S."/>
            <person name="Toenshoff E.R."/>
            <person name="Hendrickx F."/>
            <person name="Kostanjsek R."/>
            <person name="Horn M."/>
        </authorList>
    </citation>
    <scope>NUCLEOTIDE SEQUENCE [LARGE SCALE GENOMIC DNA]</scope>
    <source>
        <strain evidence="16">W744xW776</strain>
    </source>
</reference>
<dbReference type="SFLD" id="SFLDG01062">
    <property type="entry name" value="methyltransferase_(Class_A)"/>
    <property type="match status" value="1"/>
</dbReference>
<proteinExistence type="inferred from homology"/>
<comment type="miscellaneous">
    <text evidence="14">Reaction proceeds by a ping-pong mechanism involving intermediate methylation of a conserved cysteine residue.</text>
</comment>
<evidence type="ECO:0000256" key="5">
    <source>
        <dbReference type="ARBA" id="ARBA00022552"/>
    </source>
</evidence>
<accession>A0ABX8UZT9</accession>
<dbReference type="RefSeq" id="WP_215216788.1">
    <property type="nucleotide sequence ID" value="NZ_CP075587.1"/>
</dbReference>
<dbReference type="EC" id="2.1.1.192" evidence="14"/>
<dbReference type="PANTHER" id="PTHR30544">
    <property type="entry name" value="23S RRNA METHYLTRANSFERASE"/>
    <property type="match status" value="1"/>
</dbReference>
<dbReference type="EMBL" id="CP075587">
    <property type="protein sequence ID" value="QYF48454.1"/>
    <property type="molecule type" value="Genomic_DNA"/>
</dbReference>
<evidence type="ECO:0000256" key="9">
    <source>
        <dbReference type="ARBA" id="ARBA00022694"/>
    </source>
</evidence>
<name>A0ABX8UZT9_9BACT</name>
<keyword evidence="12 14" id="KW-0411">Iron-sulfur</keyword>
<keyword evidence="10 14" id="KW-0479">Metal-binding</keyword>
<feature type="domain" description="Radical SAM core" evidence="15">
    <location>
        <begin position="99"/>
        <end position="332"/>
    </location>
</feature>
<feature type="binding site" evidence="14">
    <location>
        <position position="120"/>
    </location>
    <ligand>
        <name>[4Fe-4S] cluster</name>
        <dbReference type="ChEBI" id="CHEBI:49883"/>
        <note>4Fe-4S-S-AdoMet</note>
    </ligand>
</feature>
<dbReference type="SFLD" id="SFLDS00029">
    <property type="entry name" value="Radical_SAM"/>
    <property type="match status" value="1"/>
</dbReference>
<dbReference type="GO" id="GO:0008168">
    <property type="term" value="F:methyltransferase activity"/>
    <property type="evidence" value="ECO:0007669"/>
    <property type="project" value="UniProtKB-KW"/>
</dbReference>
<dbReference type="GO" id="GO:0032259">
    <property type="term" value="P:methylation"/>
    <property type="evidence" value="ECO:0007669"/>
    <property type="project" value="UniProtKB-KW"/>
</dbReference>
<evidence type="ECO:0000259" key="15">
    <source>
        <dbReference type="PROSITE" id="PS51918"/>
    </source>
</evidence>
<evidence type="ECO:0000256" key="8">
    <source>
        <dbReference type="ARBA" id="ARBA00022691"/>
    </source>
</evidence>
<dbReference type="InterPro" id="IPR007197">
    <property type="entry name" value="rSAM"/>
</dbReference>
<feature type="binding site" evidence="14">
    <location>
        <position position="117"/>
    </location>
    <ligand>
        <name>[4Fe-4S] cluster</name>
        <dbReference type="ChEBI" id="CHEBI:49883"/>
        <note>4Fe-4S-S-AdoMet</note>
    </ligand>
</feature>
<protein>
    <recommendedName>
        <fullName evidence="14">Probable dual-specificity RNA methyltransferase RlmN</fullName>
        <ecNumber evidence="14">2.1.1.192</ecNumber>
    </recommendedName>
    <alternativeName>
        <fullName evidence="14">23S rRNA (adenine(2503)-C(2))-methyltransferase</fullName>
    </alternativeName>
    <alternativeName>
        <fullName evidence="14">23S rRNA m2A2503 methyltransferase</fullName>
    </alternativeName>
    <alternativeName>
        <fullName evidence="14">Ribosomal RNA large subunit methyltransferase N</fullName>
    </alternativeName>
    <alternativeName>
        <fullName evidence="14">tRNA (adenine(37)-C(2))-methyltransferase</fullName>
    </alternativeName>
    <alternativeName>
        <fullName evidence="14">tRNA m2A37 methyltransferase</fullName>
    </alternativeName>
</protein>
<feature type="binding site" evidence="14">
    <location>
        <position position="195"/>
    </location>
    <ligand>
        <name>S-adenosyl-L-methionine</name>
        <dbReference type="ChEBI" id="CHEBI:59789"/>
    </ligand>
</feature>
<dbReference type="SFLD" id="SFLDF00275">
    <property type="entry name" value="adenosine_C2_methyltransferase"/>
    <property type="match status" value="1"/>
</dbReference>
<dbReference type="CDD" id="cd01335">
    <property type="entry name" value="Radical_SAM"/>
    <property type="match status" value="1"/>
</dbReference>
<dbReference type="InterPro" id="IPR058240">
    <property type="entry name" value="rSAM_sf"/>
</dbReference>
<organism evidence="16 17">
    <name type="scientific">Candidatus Rhabdochlamydia oedothoracis</name>
    <dbReference type="NCBI Taxonomy" id="2720720"/>
    <lineage>
        <taxon>Bacteria</taxon>
        <taxon>Pseudomonadati</taxon>
        <taxon>Chlamydiota</taxon>
        <taxon>Chlamydiia</taxon>
        <taxon>Parachlamydiales</taxon>
        <taxon>Candidatus Rhabdochlamydiaceae</taxon>
        <taxon>Candidatus Rhabdochlamydia</taxon>
    </lineage>
</organism>
<evidence type="ECO:0000256" key="14">
    <source>
        <dbReference type="HAMAP-Rule" id="MF_01849"/>
    </source>
</evidence>
<evidence type="ECO:0000256" key="7">
    <source>
        <dbReference type="ARBA" id="ARBA00022679"/>
    </source>
</evidence>
<keyword evidence="4 14" id="KW-0963">Cytoplasm</keyword>
<feature type="binding site" evidence="14">
    <location>
        <position position="113"/>
    </location>
    <ligand>
        <name>[4Fe-4S] cluster</name>
        <dbReference type="ChEBI" id="CHEBI:49883"/>
        <note>4Fe-4S-S-AdoMet</note>
    </ligand>
</feature>
<dbReference type="HAMAP" id="MF_01849">
    <property type="entry name" value="RNA_methyltr_RlmN"/>
    <property type="match status" value="1"/>
</dbReference>
<comment type="catalytic activity">
    <reaction evidence="14">
        <text>adenosine(2503) in 23S rRNA + 2 reduced [2Fe-2S]-[ferredoxin] + 2 S-adenosyl-L-methionine = 2-methyladenosine(2503) in 23S rRNA + 5'-deoxyadenosine + L-methionine + 2 oxidized [2Fe-2S]-[ferredoxin] + S-adenosyl-L-homocysteine</text>
        <dbReference type="Rhea" id="RHEA:42916"/>
        <dbReference type="Rhea" id="RHEA-COMP:10000"/>
        <dbReference type="Rhea" id="RHEA-COMP:10001"/>
        <dbReference type="Rhea" id="RHEA-COMP:10152"/>
        <dbReference type="Rhea" id="RHEA-COMP:10282"/>
        <dbReference type="ChEBI" id="CHEBI:17319"/>
        <dbReference type="ChEBI" id="CHEBI:33737"/>
        <dbReference type="ChEBI" id="CHEBI:33738"/>
        <dbReference type="ChEBI" id="CHEBI:57844"/>
        <dbReference type="ChEBI" id="CHEBI:57856"/>
        <dbReference type="ChEBI" id="CHEBI:59789"/>
        <dbReference type="ChEBI" id="CHEBI:74411"/>
        <dbReference type="ChEBI" id="CHEBI:74497"/>
        <dbReference type="EC" id="2.1.1.192"/>
    </reaction>
</comment>
<keyword evidence="13 14" id="KW-1015">Disulfide bond</keyword>
<dbReference type="Pfam" id="PF21016">
    <property type="entry name" value="RlmN_N"/>
    <property type="match status" value="1"/>
</dbReference>
<dbReference type="InterPro" id="IPR013785">
    <property type="entry name" value="Aldolase_TIM"/>
</dbReference>
<feature type="binding site" evidence="14">
    <location>
        <begin position="218"/>
        <end position="220"/>
    </location>
    <ligand>
        <name>S-adenosyl-L-methionine</name>
        <dbReference type="ChEBI" id="CHEBI:59789"/>
    </ligand>
</feature>
<comment type="caution">
    <text evidence="14">Lacks conserved residue(s) required for the propagation of feature annotation.</text>
</comment>
<feature type="binding site" evidence="14">
    <location>
        <position position="294"/>
    </location>
    <ligand>
        <name>S-adenosyl-L-methionine</name>
        <dbReference type="ChEBI" id="CHEBI:59789"/>
    </ligand>
</feature>
<dbReference type="InterPro" id="IPR040072">
    <property type="entry name" value="Methyltransferase_A"/>
</dbReference>
<keyword evidence="7 14" id="KW-0808">Transferase</keyword>
<gene>
    <name evidence="14" type="primary">rlmN</name>
    <name evidence="16" type="ORF">RHABOEDO_000616</name>
</gene>
<dbReference type="InterPro" id="IPR004383">
    <property type="entry name" value="rRNA_lsu_MTrfase_RlmN/Cfr"/>
</dbReference>
<comment type="subcellular location">
    <subcellularLocation>
        <location evidence="1 14">Cytoplasm</location>
    </subcellularLocation>
</comment>
<feature type="active site" description="Proton acceptor" evidence="14">
    <location>
        <position position="93"/>
    </location>
</feature>
<evidence type="ECO:0000256" key="12">
    <source>
        <dbReference type="ARBA" id="ARBA00023014"/>
    </source>
</evidence>
<keyword evidence="6 14" id="KW-0489">Methyltransferase</keyword>
<dbReference type="SUPFAM" id="SSF102114">
    <property type="entry name" value="Radical SAM enzymes"/>
    <property type="match status" value="1"/>
</dbReference>
<comment type="function">
    <text evidence="14">Specifically methylates position 2 of adenine 2503 in 23S rRNA and position 2 of adenine 37 in tRNAs.</text>
</comment>
<dbReference type="InterPro" id="IPR048641">
    <property type="entry name" value="RlmN_N"/>
</dbReference>
<keyword evidence="5 14" id="KW-0698">rRNA processing</keyword>
<keyword evidence="9 14" id="KW-0819">tRNA processing</keyword>
<dbReference type="Proteomes" id="UP000826014">
    <property type="component" value="Chromosome"/>
</dbReference>
<evidence type="ECO:0000256" key="1">
    <source>
        <dbReference type="ARBA" id="ARBA00004496"/>
    </source>
</evidence>
<dbReference type="PROSITE" id="PS51918">
    <property type="entry name" value="RADICAL_SAM"/>
    <property type="match status" value="1"/>
</dbReference>
<keyword evidence="11 14" id="KW-0408">Iron</keyword>
<dbReference type="Gene3D" id="1.10.150.530">
    <property type="match status" value="1"/>
</dbReference>
<dbReference type="NCBIfam" id="TIGR00048">
    <property type="entry name" value="rRNA_mod_RlmN"/>
    <property type="match status" value="1"/>
</dbReference>
<keyword evidence="17" id="KW-1185">Reference proteome</keyword>
<evidence type="ECO:0000313" key="16">
    <source>
        <dbReference type="EMBL" id="QYF48454.1"/>
    </source>
</evidence>
<dbReference type="Pfam" id="PF04055">
    <property type="entry name" value="Radical_SAM"/>
    <property type="match status" value="1"/>
</dbReference>
<comment type="cofactor">
    <cofactor evidence="14">
        <name>[4Fe-4S] cluster</name>
        <dbReference type="ChEBI" id="CHEBI:49883"/>
    </cofactor>
    <text evidence="14">Binds 1 [4Fe-4S] cluster. The cluster is coordinated with 3 cysteines and an exchangeable S-adenosyl-L-methionine.</text>
</comment>
<sequence length="344" mass="39484">MPLSSVHTLPLEKLRSNLSLEGYKSFHASQIFNWVYKLRQSRWDQMTNLPLDLRSYLKENLLVIQLVKKREVLSEDRETVKFLWQLSDNMLVESVLICSEGRRTVCVSSQVGCPARCAFCASGKEGLKRNLTAVEIFEQVYQIDLWLFERQEKVSHVVFMGMGEPFENYEAVVETIRLLIDPNRLALSQRRITVSTVGVVEGINRFSNEGLKTNLVLSLHAPNQHIRQKIIPYARKYPLEDILAAVGNFARITKRDVTYEYTLIRNINDSIEQAKKLAALLKGQQCSVNLIPYNPIEKVRLQRPEKEVIEAFREILLSSNIVTTWRYTKGKDIAAACGQLALQK</sequence>
<feature type="active site" description="S-methylcysteine intermediate" evidence="14">
    <location>
        <position position="337"/>
    </location>
</feature>
<dbReference type="Gene3D" id="3.20.20.70">
    <property type="entry name" value="Aldolase class I"/>
    <property type="match status" value="1"/>
</dbReference>
<evidence type="ECO:0000256" key="6">
    <source>
        <dbReference type="ARBA" id="ARBA00022603"/>
    </source>
</evidence>
<comment type="catalytic activity">
    <reaction evidence="14">
        <text>adenosine(37) in tRNA + 2 reduced [2Fe-2S]-[ferredoxin] + 2 S-adenosyl-L-methionine = 2-methyladenosine(37) in tRNA + 5'-deoxyadenosine + L-methionine + 2 oxidized [2Fe-2S]-[ferredoxin] + S-adenosyl-L-homocysteine</text>
        <dbReference type="Rhea" id="RHEA:43332"/>
        <dbReference type="Rhea" id="RHEA-COMP:10000"/>
        <dbReference type="Rhea" id="RHEA-COMP:10001"/>
        <dbReference type="Rhea" id="RHEA-COMP:10162"/>
        <dbReference type="Rhea" id="RHEA-COMP:10485"/>
        <dbReference type="ChEBI" id="CHEBI:17319"/>
        <dbReference type="ChEBI" id="CHEBI:33737"/>
        <dbReference type="ChEBI" id="CHEBI:33738"/>
        <dbReference type="ChEBI" id="CHEBI:57844"/>
        <dbReference type="ChEBI" id="CHEBI:57856"/>
        <dbReference type="ChEBI" id="CHEBI:59789"/>
        <dbReference type="ChEBI" id="CHEBI:74411"/>
        <dbReference type="ChEBI" id="CHEBI:74497"/>
        <dbReference type="EC" id="2.1.1.192"/>
    </reaction>
</comment>
<evidence type="ECO:0000256" key="13">
    <source>
        <dbReference type="ARBA" id="ARBA00023157"/>
    </source>
</evidence>